<dbReference type="Pfam" id="PF00295">
    <property type="entry name" value="Glyco_hydro_28"/>
    <property type="match status" value="1"/>
</dbReference>
<dbReference type="InterPro" id="IPR006626">
    <property type="entry name" value="PbH1"/>
</dbReference>
<dbReference type="PANTHER" id="PTHR42812">
    <property type="entry name" value="BETA-XYLOSIDASE"/>
    <property type="match status" value="1"/>
</dbReference>
<evidence type="ECO:0000256" key="5">
    <source>
        <dbReference type="PIRSR" id="PIRSR606710-1"/>
    </source>
</evidence>
<dbReference type="InterPro" id="IPR013320">
    <property type="entry name" value="ConA-like_dom_sf"/>
</dbReference>
<comment type="caution">
    <text evidence="9">The sequence shown here is derived from an EMBL/GenBank/DDBJ whole genome shotgun (WGS) entry which is preliminary data.</text>
</comment>
<comment type="similarity">
    <text evidence="2">Belongs to the glycosyl hydrolase 43 family.</text>
</comment>
<organism evidence="9 10">
    <name type="scientific">Phocaeicola dorei</name>
    <dbReference type="NCBI Taxonomy" id="357276"/>
    <lineage>
        <taxon>Bacteria</taxon>
        <taxon>Pseudomonadati</taxon>
        <taxon>Bacteroidota</taxon>
        <taxon>Bacteroidia</taxon>
        <taxon>Bacteroidales</taxon>
        <taxon>Bacteroidaceae</taxon>
        <taxon>Phocaeicola</taxon>
    </lineage>
</organism>
<dbReference type="Pfam" id="PF04616">
    <property type="entry name" value="Glyco_hydro_43"/>
    <property type="match status" value="1"/>
</dbReference>
<comment type="similarity">
    <text evidence="1 7">Belongs to the glycosyl hydrolase 28 family.</text>
</comment>
<gene>
    <name evidence="9" type="ORF">CE91St7_19710</name>
</gene>
<dbReference type="Proteomes" id="UP001055104">
    <property type="component" value="Unassembled WGS sequence"/>
</dbReference>
<evidence type="ECO:0000256" key="4">
    <source>
        <dbReference type="ARBA" id="ARBA00023295"/>
    </source>
</evidence>
<dbReference type="InterPro" id="IPR011050">
    <property type="entry name" value="Pectin_lyase_fold/virulence"/>
</dbReference>
<keyword evidence="4 7" id="KW-0326">Glycosidase</keyword>
<dbReference type="SUPFAM" id="SSF75005">
    <property type="entry name" value="Arabinanase/levansucrase/invertase"/>
    <property type="match status" value="1"/>
</dbReference>
<dbReference type="InterPro" id="IPR051795">
    <property type="entry name" value="Glycosyl_Hydrlase_43"/>
</dbReference>
<evidence type="ECO:0000313" key="9">
    <source>
        <dbReference type="EMBL" id="GKH81087.1"/>
    </source>
</evidence>
<evidence type="ECO:0000313" key="10">
    <source>
        <dbReference type="Proteomes" id="UP001055104"/>
    </source>
</evidence>
<dbReference type="Gene3D" id="2.60.120.200">
    <property type="match status" value="1"/>
</dbReference>
<feature type="active site" description="Proton acceptor" evidence="5">
    <location>
        <position position="48"/>
    </location>
</feature>
<feature type="domain" description="Beta-xylosidase C-terminal Concanavalin A-like" evidence="8">
    <location>
        <begin position="331"/>
        <end position="512"/>
    </location>
</feature>
<evidence type="ECO:0000256" key="7">
    <source>
        <dbReference type="RuleBase" id="RU361169"/>
    </source>
</evidence>
<dbReference type="InterPro" id="IPR023296">
    <property type="entry name" value="Glyco_hydro_beta-prop_sf"/>
</dbReference>
<dbReference type="GO" id="GO:0004650">
    <property type="term" value="F:polygalacturonase activity"/>
    <property type="evidence" value="ECO:0007669"/>
    <property type="project" value="InterPro"/>
</dbReference>
<dbReference type="AlphaFoldDB" id="A0AA37NJ46"/>
<dbReference type="GO" id="GO:0005975">
    <property type="term" value="P:carbohydrate metabolic process"/>
    <property type="evidence" value="ECO:0007669"/>
    <property type="project" value="InterPro"/>
</dbReference>
<feature type="site" description="Important for catalytic activity, responsible for pKa modulation of the active site Glu and correct orientation of both the proton donor and substrate" evidence="6">
    <location>
        <position position="155"/>
    </location>
</feature>
<dbReference type="InterPro" id="IPR000743">
    <property type="entry name" value="Glyco_hydro_28"/>
</dbReference>
<evidence type="ECO:0000256" key="2">
    <source>
        <dbReference type="ARBA" id="ARBA00009865"/>
    </source>
</evidence>
<evidence type="ECO:0000259" key="8">
    <source>
        <dbReference type="Pfam" id="PF17851"/>
    </source>
</evidence>
<proteinExistence type="inferred from homology"/>
<dbReference type="InterPro" id="IPR006710">
    <property type="entry name" value="Glyco_hydro_43"/>
</dbReference>
<feature type="active site" description="Proton donor" evidence="5">
    <location>
        <position position="204"/>
    </location>
</feature>
<keyword evidence="3 7" id="KW-0378">Hydrolase</keyword>
<protein>
    <recommendedName>
        <fullName evidence="8">Beta-xylosidase C-terminal Concanavalin A-like domain-containing protein</fullName>
    </recommendedName>
</protein>
<sequence>MLMKNFLLILLYFINNVLVLSAQGTPGKWGDQGNGTYINPILNADYSDPDVIRVRDKYYMIASDFHFLGMQVLESSDMINWKLISQIYHHFDFPGWDNNQQYAGGSWAPSIRYHDNKFWVFFCTPKEGLFMSNAVNPSGPWSPLHLVKKVEKWEDPCPFWDEDGQAYLGRSRHGAGPIIIHKMSADGTRLLDEGMTVYTGPVAEGTKIFKKDGYYYLSIPEGGVGTGWQTILRSKNIYGPYEKKVVLEQGSTTINGPHQGAIVDTPDGQWAFFHFQHHHALGRVVHLQPMHWENDWPVIGVDFDRNGIGEPVYVCQKPIESKTIFAPQTDDDFSTPNLSLQWQFNHNPTDHAWSLSAHPGSLTLKALKSSTFRLARNTLTQKIMGNISEATIAMDFTEIADGQRCGLACMGKENKVLGIKMEKGQKYLYISNDTTEISTTFLNGNQIYLRVSIDMLNQKFQYFYSTDNIRFIPYGTSFFIPFGFWKGARIALYCYNKEQEAGATSFQWFKYKHDGPQNKIENTAEQIIANIARTSFPHKKIKVICPDSASNQKGHSRQLIQRAIDSCSLAGGGHVIISKGIYYLKGNLVLKSDVNLHLEKDAYLLFSGKADDFLPEVWTRWEGTELYGHSPMIYAKHATNIAITGQGTIDAQGGREFASWSQIEVSDRNRLRKMGEKLIPVTERIFGKGTILRPSCIQFMGCSRILVEGITIKNSPFWTIHPVYCDNVIVRSITIDSHYPNNDGCDPESTSNVLIEECIFRTGDDAIAIKAGRDADGREIGRPSKNIVIRNCLFQSECNGLCIGSEMSGGVENIYMDNIQIGTVKNALYFKSNRDRGGYIRNIQVSNITIERSKGAVLRFETNYFGFRGGRHTSQYENFRINNVKAGCSDHYAIFIDGYEEKPIKNIEIEHFHVQKAPHPYYLRCVENICLKATFVNGQNLPEYPKKQKERVILDVY</sequence>
<name>A0AA37NJ46_9BACT</name>
<evidence type="ECO:0000256" key="1">
    <source>
        <dbReference type="ARBA" id="ARBA00008834"/>
    </source>
</evidence>
<dbReference type="SUPFAM" id="SSF51126">
    <property type="entry name" value="Pectin lyase-like"/>
    <property type="match status" value="1"/>
</dbReference>
<dbReference type="SUPFAM" id="SSF49899">
    <property type="entry name" value="Concanavalin A-like lectins/glucanases"/>
    <property type="match status" value="1"/>
</dbReference>
<dbReference type="InterPro" id="IPR012334">
    <property type="entry name" value="Pectin_lyas_fold"/>
</dbReference>
<reference evidence="9" key="1">
    <citation type="submission" date="2022-01" db="EMBL/GenBank/DDBJ databases">
        <title>Novel bile acid biosynthetic pathways are enriched in the microbiome of centenarians.</title>
        <authorList>
            <person name="Sato Y."/>
            <person name="Atarashi K."/>
            <person name="Plichta R.D."/>
            <person name="Arai Y."/>
            <person name="Sasajima S."/>
            <person name="Kearney M.S."/>
            <person name="Suda W."/>
            <person name="Takeshita K."/>
            <person name="Sasaki T."/>
            <person name="Okamoto S."/>
            <person name="Skelly N.A."/>
            <person name="Okamura Y."/>
            <person name="Vlamakis H."/>
            <person name="Li Y."/>
            <person name="Tanoue T."/>
            <person name="Takei H."/>
            <person name="Nittono H."/>
            <person name="Narushima S."/>
            <person name="Irie J."/>
            <person name="Itoh H."/>
            <person name="Moriya K."/>
            <person name="Sugiura Y."/>
            <person name="Suematsu M."/>
            <person name="Moritoki N."/>
            <person name="Shibata S."/>
            <person name="Littman R.D."/>
            <person name="Fischbach A.M."/>
            <person name="Uwamino Y."/>
            <person name="Inoue T."/>
            <person name="Honda A."/>
            <person name="Hattori M."/>
            <person name="Murai T."/>
            <person name="Xavier J.R."/>
            <person name="Hirose N."/>
            <person name="Honda K."/>
        </authorList>
    </citation>
    <scope>NUCLEOTIDE SEQUENCE</scope>
    <source>
        <strain evidence="9">CE91-St7</strain>
    </source>
</reference>
<accession>A0AA37NJ46</accession>
<dbReference type="Gene3D" id="2.160.20.10">
    <property type="entry name" value="Single-stranded right-handed beta-helix, Pectin lyase-like"/>
    <property type="match status" value="1"/>
</dbReference>
<dbReference type="InterPro" id="IPR041542">
    <property type="entry name" value="GH43_C2"/>
</dbReference>
<dbReference type="Pfam" id="PF17851">
    <property type="entry name" value="GH43_C2"/>
    <property type="match status" value="1"/>
</dbReference>
<evidence type="ECO:0000256" key="6">
    <source>
        <dbReference type="PIRSR" id="PIRSR606710-2"/>
    </source>
</evidence>
<dbReference type="EMBL" id="BQOB01000001">
    <property type="protein sequence ID" value="GKH81087.1"/>
    <property type="molecule type" value="Genomic_DNA"/>
</dbReference>
<evidence type="ECO:0000256" key="3">
    <source>
        <dbReference type="ARBA" id="ARBA00022801"/>
    </source>
</evidence>
<dbReference type="CDD" id="cd09001">
    <property type="entry name" value="GH43_FsAxh1-like"/>
    <property type="match status" value="1"/>
</dbReference>
<dbReference type="Gene3D" id="2.115.10.20">
    <property type="entry name" value="Glycosyl hydrolase domain, family 43"/>
    <property type="match status" value="1"/>
</dbReference>
<dbReference type="PANTHER" id="PTHR42812:SF12">
    <property type="entry name" value="BETA-XYLOSIDASE-RELATED"/>
    <property type="match status" value="1"/>
</dbReference>
<dbReference type="SMART" id="SM00710">
    <property type="entry name" value="PbH1"/>
    <property type="match status" value="4"/>
</dbReference>